<sequence>MSSLMQFVRKIKWPDSVYQLRFSVYSDEVLSSMDSKDDGIDLGTTVERDMEQKSESQQTLDLKSNL</sequence>
<organism evidence="1 2">
    <name type="scientific">Ancylostoma caninum</name>
    <name type="common">Dog hookworm</name>
    <dbReference type="NCBI Taxonomy" id="29170"/>
    <lineage>
        <taxon>Eukaryota</taxon>
        <taxon>Metazoa</taxon>
        <taxon>Ecdysozoa</taxon>
        <taxon>Nematoda</taxon>
        <taxon>Chromadorea</taxon>
        <taxon>Rhabditida</taxon>
        <taxon>Rhabditina</taxon>
        <taxon>Rhabditomorpha</taxon>
        <taxon>Strongyloidea</taxon>
        <taxon>Ancylostomatidae</taxon>
        <taxon>Ancylostomatinae</taxon>
        <taxon>Ancylostoma</taxon>
    </lineage>
</organism>
<name>A0A368EYA8_ANCCA</name>
<dbReference type="Proteomes" id="UP000252519">
    <property type="component" value="Unassembled WGS sequence"/>
</dbReference>
<protein>
    <submittedName>
        <fullName evidence="1">Uncharacterized protein</fullName>
    </submittedName>
</protein>
<evidence type="ECO:0000313" key="2">
    <source>
        <dbReference type="Proteomes" id="UP000252519"/>
    </source>
</evidence>
<evidence type="ECO:0000313" key="1">
    <source>
        <dbReference type="EMBL" id="RCN24791.1"/>
    </source>
</evidence>
<reference evidence="1 2" key="1">
    <citation type="submission" date="2014-10" db="EMBL/GenBank/DDBJ databases">
        <title>Draft genome of the hookworm Ancylostoma caninum.</title>
        <authorList>
            <person name="Mitreva M."/>
        </authorList>
    </citation>
    <scope>NUCLEOTIDE SEQUENCE [LARGE SCALE GENOMIC DNA]</scope>
    <source>
        <strain evidence="1 2">Baltimore</strain>
    </source>
</reference>
<accession>A0A368EYA8</accession>
<keyword evidence="2" id="KW-1185">Reference proteome</keyword>
<comment type="caution">
    <text evidence="1">The sequence shown here is derived from an EMBL/GenBank/DDBJ whole genome shotgun (WGS) entry which is preliminary data.</text>
</comment>
<proteinExistence type="predicted"/>
<dbReference type="EMBL" id="JOJR01016680">
    <property type="protein sequence ID" value="RCN24791.1"/>
    <property type="molecule type" value="Genomic_DNA"/>
</dbReference>
<dbReference type="AlphaFoldDB" id="A0A368EYA8"/>
<gene>
    <name evidence="1" type="ORF">ANCCAN_29507</name>
</gene>